<keyword evidence="1" id="KW-0812">Transmembrane</keyword>
<accession>A0A7S3PVD4</accession>
<keyword evidence="1" id="KW-0472">Membrane</keyword>
<dbReference type="AlphaFoldDB" id="A0A7S3PVD4"/>
<protein>
    <submittedName>
        <fullName evidence="2">Uncharacterized protein</fullName>
    </submittedName>
</protein>
<sequence>MISLYSAIKNYFRPSSRSSPLLYTTVASIKRSSFFLPKMSLIRNLLTSETLYSYSTTTSSIGNEDIDFIRNLMFAVLFIFMAMELVKWVFRNNTIPAARTQMRSIY</sequence>
<feature type="transmembrane region" description="Helical" evidence="1">
    <location>
        <begin position="68"/>
        <end position="90"/>
    </location>
</feature>
<gene>
    <name evidence="2" type="ORF">CDEB00056_LOCUS1720</name>
</gene>
<evidence type="ECO:0000313" key="2">
    <source>
        <dbReference type="EMBL" id="CAE0456879.1"/>
    </source>
</evidence>
<name>A0A7S3PVD4_9STRA</name>
<reference evidence="2" key="1">
    <citation type="submission" date="2021-01" db="EMBL/GenBank/DDBJ databases">
        <authorList>
            <person name="Corre E."/>
            <person name="Pelletier E."/>
            <person name="Niang G."/>
            <person name="Scheremetjew M."/>
            <person name="Finn R."/>
            <person name="Kale V."/>
            <person name="Holt S."/>
            <person name="Cochrane G."/>
            <person name="Meng A."/>
            <person name="Brown T."/>
            <person name="Cohen L."/>
        </authorList>
    </citation>
    <scope>NUCLEOTIDE SEQUENCE</scope>
    <source>
        <strain evidence="2">MM31A-1</strain>
    </source>
</reference>
<evidence type="ECO:0000256" key="1">
    <source>
        <dbReference type="SAM" id="Phobius"/>
    </source>
</evidence>
<organism evidence="2">
    <name type="scientific">Chaetoceros debilis</name>
    <dbReference type="NCBI Taxonomy" id="122233"/>
    <lineage>
        <taxon>Eukaryota</taxon>
        <taxon>Sar</taxon>
        <taxon>Stramenopiles</taxon>
        <taxon>Ochrophyta</taxon>
        <taxon>Bacillariophyta</taxon>
        <taxon>Coscinodiscophyceae</taxon>
        <taxon>Chaetocerotophycidae</taxon>
        <taxon>Chaetocerotales</taxon>
        <taxon>Chaetocerotaceae</taxon>
        <taxon>Chaetoceros</taxon>
    </lineage>
</organism>
<keyword evidence="1" id="KW-1133">Transmembrane helix</keyword>
<dbReference type="EMBL" id="HBIO01002425">
    <property type="protein sequence ID" value="CAE0456879.1"/>
    <property type="molecule type" value="Transcribed_RNA"/>
</dbReference>
<proteinExistence type="predicted"/>